<proteinExistence type="predicted"/>
<evidence type="ECO:0000313" key="2">
    <source>
        <dbReference type="EMBL" id="CAA9400724.1"/>
    </source>
</evidence>
<organism evidence="2">
    <name type="scientific">uncultured Propionibacteriaceae bacterium</name>
    <dbReference type="NCBI Taxonomy" id="257457"/>
    <lineage>
        <taxon>Bacteria</taxon>
        <taxon>Bacillati</taxon>
        <taxon>Actinomycetota</taxon>
        <taxon>Actinomycetes</taxon>
        <taxon>Propionibacteriales</taxon>
        <taxon>Propionibacteriaceae</taxon>
        <taxon>environmental samples</taxon>
    </lineage>
</organism>
<protein>
    <submittedName>
        <fullName evidence="2">Uncharacterized protein</fullName>
    </submittedName>
</protein>
<accession>A0A6J4P0D3</accession>
<feature type="region of interest" description="Disordered" evidence="1">
    <location>
        <begin position="164"/>
        <end position="190"/>
    </location>
</feature>
<sequence>MSVPTATAPRPITGSTITVAVVVGFVGWVVGFDVVHALLLATAATALGALRVLVGPGATYSAGWPQHDYSGQDHGARREVARLSWGLIGSESRVERRSALRLREVAVGRLAERGLDLDSPDHERDCRQLLGDPGYDTLRADRRNGPYYTEFVHTVGVVERLGMASPGSPDSATSLARTRPLNLFRRTRTP</sequence>
<evidence type="ECO:0000256" key="1">
    <source>
        <dbReference type="SAM" id="MobiDB-lite"/>
    </source>
</evidence>
<dbReference type="EMBL" id="CADCUO010000137">
    <property type="protein sequence ID" value="CAA9400724.1"/>
    <property type="molecule type" value="Genomic_DNA"/>
</dbReference>
<dbReference type="AlphaFoldDB" id="A0A6J4P0D3"/>
<reference evidence="2" key="1">
    <citation type="submission" date="2020-02" db="EMBL/GenBank/DDBJ databases">
        <authorList>
            <person name="Meier V. D."/>
        </authorList>
    </citation>
    <scope>NUCLEOTIDE SEQUENCE</scope>
    <source>
        <strain evidence="2">AVDCRST_MAG75</strain>
    </source>
</reference>
<name>A0A6J4P0D3_9ACTN</name>
<gene>
    <name evidence="2" type="ORF">AVDCRST_MAG75-2125</name>
</gene>